<dbReference type="InterPro" id="IPR012093">
    <property type="entry name" value="Pirin"/>
</dbReference>
<comment type="caution">
    <text evidence="6">The sequence shown here is derived from an EMBL/GenBank/DDBJ whole genome shotgun (WGS) entry which is preliminary data.</text>
</comment>
<dbReference type="PANTHER" id="PTHR13903">
    <property type="entry name" value="PIRIN-RELATED"/>
    <property type="match status" value="1"/>
</dbReference>
<gene>
    <name evidence="6" type="ORF">BGZ96_009184</name>
</gene>
<dbReference type="InterPro" id="IPR008778">
    <property type="entry name" value="Pirin_C_dom"/>
</dbReference>
<dbReference type="InterPro" id="IPR011051">
    <property type="entry name" value="RmlC_Cupin_sf"/>
</dbReference>
<dbReference type="InterPro" id="IPR003829">
    <property type="entry name" value="Pirin_N_dom"/>
</dbReference>
<evidence type="ECO:0000256" key="2">
    <source>
        <dbReference type="RuleBase" id="RU003457"/>
    </source>
</evidence>
<evidence type="ECO:0000313" key="7">
    <source>
        <dbReference type="Proteomes" id="UP001194696"/>
    </source>
</evidence>
<dbReference type="CDD" id="cd02909">
    <property type="entry name" value="cupin_pirin_N"/>
    <property type="match status" value="1"/>
</dbReference>
<dbReference type="Gene3D" id="2.60.120.10">
    <property type="entry name" value="Jelly Rolls"/>
    <property type="match status" value="2"/>
</dbReference>
<feature type="domain" description="Pirin N-terminal" evidence="4">
    <location>
        <begin position="79"/>
        <end position="163"/>
    </location>
</feature>
<reference evidence="6 7" key="1">
    <citation type="journal article" date="2020" name="Fungal Divers.">
        <title>Resolving the Mortierellaceae phylogeny through synthesis of multi-gene phylogenetics and phylogenomics.</title>
        <authorList>
            <person name="Vandepol N."/>
            <person name="Liber J."/>
            <person name="Desiro A."/>
            <person name="Na H."/>
            <person name="Kennedy M."/>
            <person name="Barry K."/>
            <person name="Grigoriev I.V."/>
            <person name="Miller A.N."/>
            <person name="O'Donnell K."/>
            <person name="Stajich J.E."/>
            <person name="Bonito G."/>
        </authorList>
    </citation>
    <scope>NUCLEOTIDE SEQUENCE [LARGE SCALE GENOMIC DNA]</scope>
    <source>
        <strain evidence="6 7">AD045</strain>
    </source>
</reference>
<dbReference type="Pfam" id="PF05726">
    <property type="entry name" value="Pirin_C"/>
    <property type="match status" value="1"/>
</dbReference>
<accession>A0ABQ7JWT7</accession>
<evidence type="ECO:0000259" key="5">
    <source>
        <dbReference type="Pfam" id="PF05726"/>
    </source>
</evidence>
<dbReference type="PANTHER" id="PTHR13903:SF8">
    <property type="entry name" value="PIRIN"/>
    <property type="match status" value="1"/>
</dbReference>
<proteinExistence type="inferred from homology"/>
<dbReference type="Proteomes" id="UP001194696">
    <property type="component" value="Unassembled WGS sequence"/>
</dbReference>
<feature type="region of interest" description="Disordered" evidence="3">
    <location>
        <begin position="165"/>
        <end position="197"/>
    </location>
</feature>
<keyword evidence="7" id="KW-1185">Reference proteome</keyword>
<evidence type="ECO:0008006" key="8">
    <source>
        <dbReference type="Google" id="ProtNLM"/>
    </source>
</evidence>
<comment type="similarity">
    <text evidence="1 2">Belongs to the pirin family.</text>
</comment>
<feature type="non-terminal residue" evidence="6">
    <location>
        <position position="1"/>
    </location>
</feature>
<protein>
    <recommendedName>
        <fullName evidence="8">Pirin</fullName>
    </recommendedName>
</protein>
<dbReference type="CDD" id="cd02247">
    <property type="entry name" value="cupin_pirin_C"/>
    <property type="match status" value="1"/>
</dbReference>
<feature type="compositionally biased region" description="Gly residues" evidence="3">
    <location>
        <begin position="175"/>
        <end position="185"/>
    </location>
</feature>
<feature type="compositionally biased region" description="Polar residues" evidence="3">
    <location>
        <begin position="1"/>
        <end position="13"/>
    </location>
</feature>
<name>A0ABQ7JWT7_9FUNG</name>
<evidence type="ECO:0000256" key="3">
    <source>
        <dbReference type="SAM" id="MobiDB-lite"/>
    </source>
</evidence>
<dbReference type="InterPro" id="IPR014710">
    <property type="entry name" value="RmlC-like_jellyroll"/>
</dbReference>
<feature type="domain" description="Pirin C-terminal" evidence="5">
    <location>
        <begin position="334"/>
        <end position="403"/>
    </location>
</feature>
<dbReference type="Pfam" id="PF02678">
    <property type="entry name" value="Pirin"/>
    <property type="match status" value="1"/>
</dbReference>
<evidence type="ECO:0000256" key="1">
    <source>
        <dbReference type="ARBA" id="ARBA00008416"/>
    </source>
</evidence>
<dbReference type="EMBL" id="JAAAIM010000544">
    <property type="protein sequence ID" value="KAG0286774.1"/>
    <property type="molecule type" value="Genomic_DNA"/>
</dbReference>
<evidence type="ECO:0000313" key="6">
    <source>
        <dbReference type="EMBL" id="KAG0286774.1"/>
    </source>
</evidence>
<sequence length="423" mass="47093">HNNQVPSQVSPTTYRAKPTATRTHVPSLAMLASRVLHFRTSLSTSTATAATATTTATRKSRHILKSIYAAEREEGMGATVRRSLGTIQQRHDDPFLLLDEFWVGSRGGFPDHPHRGFETVTYLFRGQMQHEDFAGHEGTIGPGDLQWMTAGRGVVHCEMPVSAVNRNDNNNKGQAGAGTGTGTGAGANTTLRPSQDPEATHGLQLWVNLSKSDKRCDPAYQDLRDDQIPRARPQDGVEVKVIAGEAHGIKSKVYTRTPTMYLDYRMQKHQTVEQAVPRDYSGFVYMLSGKAFFGGEEGAISTNNNAEKNKKAEVDLSRNHAVINTTPEQPFKGQAHQALILSRGDNDNETDHLRIKTTDQEAHFVILLGKPLKEPIVMDRLFIMNTQEETQQALQDFRESKNGFERAKEWRSKIAPKGYRLKF</sequence>
<organism evidence="6 7">
    <name type="scientific">Linnemannia gamsii</name>
    <dbReference type="NCBI Taxonomy" id="64522"/>
    <lineage>
        <taxon>Eukaryota</taxon>
        <taxon>Fungi</taxon>
        <taxon>Fungi incertae sedis</taxon>
        <taxon>Mucoromycota</taxon>
        <taxon>Mortierellomycotina</taxon>
        <taxon>Mortierellomycetes</taxon>
        <taxon>Mortierellales</taxon>
        <taxon>Mortierellaceae</taxon>
        <taxon>Linnemannia</taxon>
    </lineage>
</organism>
<feature type="region of interest" description="Disordered" evidence="3">
    <location>
        <begin position="1"/>
        <end position="21"/>
    </location>
</feature>
<dbReference type="SUPFAM" id="SSF51182">
    <property type="entry name" value="RmlC-like cupins"/>
    <property type="match status" value="1"/>
</dbReference>
<evidence type="ECO:0000259" key="4">
    <source>
        <dbReference type="Pfam" id="PF02678"/>
    </source>
</evidence>